<comment type="similarity">
    <text evidence="1 3">Belongs to the glyceraldehyde-3-phosphate dehydrogenase family.</text>
</comment>
<dbReference type="FunFam" id="3.30.360.10:FF:000002">
    <property type="entry name" value="Glyceraldehyde-3-phosphate dehydrogenase"/>
    <property type="match status" value="1"/>
</dbReference>
<accession>A0A212U1H5</accession>
<dbReference type="NCBIfam" id="NF006139">
    <property type="entry name" value="PRK08289.1"/>
    <property type="match status" value="1"/>
</dbReference>
<dbReference type="InterPro" id="IPR020831">
    <property type="entry name" value="GlycerAld/Erythrose_P_DH"/>
</dbReference>
<evidence type="ECO:0000313" key="6">
    <source>
        <dbReference type="Proteomes" id="UP000198122"/>
    </source>
</evidence>
<dbReference type="PROSITE" id="PS00071">
    <property type="entry name" value="GAPDH"/>
    <property type="match status" value="1"/>
</dbReference>
<dbReference type="SUPFAM" id="SSF51735">
    <property type="entry name" value="NAD(P)-binding Rossmann-fold domains"/>
    <property type="match status" value="1"/>
</dbReference>
<dbReference type="InterPro" id="IPR020830">
    <property type="entry name" value="GlycerAld_3-P_DH_AS"/>
</dbReference>
<evidence type="ECO:0000256" key="3">
    <source>
        <dbReference type="RuleBase" id="RU000397"/>
    </source>
</evidence>
<dbReference type="Gene3D" id="3.40.50.720">
    <property type="entry name" value="NAD(P)-binding Rossmann-like Domain"/>
    <property type="match status" value="1"/>
</dbReference>
<dbReference type="InterPro" id="IPR020829">
    <property type="entry name" value="GlycerAld_3-P_DH_cat"/>
</dbReference>
<dbReference type="SMART" id="SM00846">
    <property type="entry name" value="Gp_dh_N"/>
    <property type="match status" value="1"/>
</dbReference>
<dbReference type="GO" id="GO:0016620">
    <property type="term" value="F:oxidoreductase activity, acting on the aldehyde or oxo group of donors, NAD or NADP as acceptor"/>
    <property type="evidence" value="ECO:0007669"/>
    <property type="project" value="InterPro"/>
</dbReference>
<evidence type="ECO:0000313" key="5">
    <source>
        <dbReference type="EMBL" id="SNC71974.1"/>
    </source>
</evidence>
<dbReference type="SUPFAM" id="SSF55347">
    <property type="entry name" value="Glyceraldehyde-3-phosphate dehydrogenase-like, C-terminal domain"/>
    <property type="match status" value="1"/>
</dbReference>
<dbReference type="CDD" id="cd18126">
    <property type="entry name" value="GAPDH_I_C"/>
    <property type="match status" value="1"/>
</dbReference>
<dbReference type="GO" id="GO:0051287">
    <property type="term" value="F:NAD binding"/>
    <property type="evidence" value="ECO:0007669"/>
    <property type="project" value="InterPro"/>
</dbReference>
<protein>
    <submittedName>
        <fullName evidence="5">Glyceraldehyde 3-phosphate dehydrogenase</fullName>
    </submittedName>
</protein>
<dbReference type="AlphaFoldDB" id="A0A212U1H5"/>
<dbReference type="PANTHER" id="PTHR43454:SF1">
    <property type="entry name" value="GLYCERALDEHYDE 3-PHOSPHATE DEHYDROGENASE NAD(P) BINDING DOMAIN-CONTAINING PROTEIN"/>
    <property type="match status" value="1"/>
</dbReference>
<dbReference type="InterPro" id="IPR036291">
    <property type="entry name" value="NAD(P)-bd_dom_sf"/>
</dbReference>
<dbReference type="Proteomes" id="UP000198122">
    <property type="component" value="Unassembled WGS sequence"/>
</dbReference>
<dbReference type="OrthoDB" id="9803304at2"/>
<name>A0A212U1H5_9MICO</name>
<sequence>MTTADDHRTTWLAREEAAEALAPLAGRLARTRGVDARISGRSLARLGTNEILALHAEGRGGESLEVADTLTLLQAAEGIESGPVTLDVAALAEAASGSSDVEAFLREQLAGVSAEAGKTQDVVLYGFGRIGRLLARILVGRDNGPAGLKLRAIVVRPGKAANDLVKRADIFRDDSVHGAFDGTVTVDEANETITLNGTVVKVIYSGSPTEVDYTAHGIQDAVVIDNTGAWRDAEGLSQHLQAKGVKRVVLTAPGKGDMVNVVHGVNDEMIGDAEIVSAASCTTNAITPVLKALNDEYGIVGGHVETVHAYTNDQNLMDNYHKSDRRGRAAAMNMVLTETGAAKAVSKALPELQGKLTGNAIRVPTPDVSMAVLNLTLGREVEREELNRLLEDAATTGPLAMAIGYQDHPELVSTDLVGDTHAGTVDGRATITSGDRAVVYVWYDNEFGYSCQVVRMVELMTGVQAPVVPQA</sequence>
<dbReference type="RefSeq" id="WP_088818611.1">
    <property type="nucleotide sequence ID" value="NZ_FYEZ01000002.1"/>
</dbReference>
<evidence type="ECO:0000259" key="4">
    <source>
        <dbReference type="SMART" id="SM00846"/>
    </source>
</evidence>
<dbReference type="Gene3D" id="3.30.360.10">
    <property type="entry name" value="Dihydrodipicolinate Reductase, domain 2"/>
    <property type="match status" value="1"/>
</dbReference>
<dbReference type="PRINTS" id="PR00078">
    <property type="entry name" value="G3PDHDRGNASE"/>
</dbReference>
<organism evidence="5 6">
    <name type="scientific">Kytococcus aerolatus</name>
    <dbReference type="NCBI Taxonomy" id="592308"/>
    <lineage>
        <taxon>Bacteria</taxon>
        <taxon>Bacillati</taxon>
        <taxon>Actinomycetota</taxon>
        <taxon>Actinomycetes</taxon>
        <taxon>Micrococcales</taxon>
        <taxon>Kytococcaceae</taxon>
        <taxon>Kytococcus</taxon>
    </lineage>
</organism>
<dbReference type="Pfam" id="PF02800">
    <property type="entry name" value="Gp_dh_C"/>
    <property type="match status" value="1"/>
</dbReference>
<keyword evidence="6" id="KW-1185">Reference proteome</keyword>
<evidence type="ECO:0000256" key="1">
    <source>
        <dbReference type="ARBA" id="ARBA00007406"/>
    </source>
</evidence>
<reference evidence="5 6" key="1">
    <citation type="submission" date="2017-06" db="EMBL/GenBank/DDBJ databases">
        <authorList>
            <person name="Kim H.J."/>
            <person name="Triplett B.A."/>
        </authorList>
    </citation>
    <scope>NUCLEOTIDE SEQUENCE [LARGE SCALE GENOMIC DNA]</scope>
    <source>
        <strain evidence="5 6">DSM 22179</strain>
    </source>
</reference>
<dbReference type="InterPro" id="IPR020828">
    <property type="entry name" value="GlycerAld_3-P_DH_NAD(P)-bd"/>
</dbReference>
<keyword evidence="2" id="KW-0560">Oxidoreductase</keyword>
<gene>
    <name evidence="5" type="ORF">SAMN05445756_1680</name>
</gene>
<evidence type="ECO:0000256" key="2">
    <source>
        <dbReference type="ARBA" id="ARBA00023002"/>
    </source>
</evidence>
<dbReference type="Pfam" id="PF00044">
    <property type="entry name" value="Gp_dh_N"/>
    <property type="match status" value="1"/>
</dbReference>
<dbReference type="PANTHER" id="PTHR43454">
    <property type="entry name" value="GLYCERALDEHYDE-3-PHOSPHATE DEHYDROGENASE"/>
    <property type="match status" value="1"/>
</dbReference>
<dbReference type="CDD" id="cd05214">
    <property type="entry name" value="GAPDH_I_N"/>
    <property type="match status" value="1"/>
</dbReference>
<proteinExistence type="inferred from homology"/>
<feature type="domain" description="Glyceraldehyde 3-phosphate dehydrogenase NAD(P) binding" evidence="4">
    <location>
        <begin position="120"/>
        <end position="281"/>
    </location>
</feature>
<dbReference type="EMBL" id="FYEZ01000002">
    <property type="protein sequence ID" value="SNC71974.1"/>
    <property type="molecule type" value="Genomic_DNA"/>
</dbReference>